<dbReference type="InterPro" id="IPR012927">
    <property type="entry name" value="Toxin_15_N"/>
</dbReference>
<keyword evidence="1" id="KW-1133">Transmembrane helix</keyword>
<evidence type="ECO:0000259" key="2">
    <source>
        <dbReference type="Pfam" id="PF07906"/>
    </source>
</evidence>
<sequence length="207" mass="23467">MKLSKKIHREKTIHPTVNLNGSACFLQSPSDAIFCRHLSLQYALDSLRNGKGKVNLIKHYSSVESIQQHIPLVRDAEFRALLRHPPAGSRVIASKDFGFALDIFFCRMMANNVSHMSAILYIDNHTLSVRLRIKQSVYGQLIMLCLFTTRTIPTLPSEAPTGQHGAFSRLISSSVQLPMLRPGLIGMFATVQLLFFLYYLREFQLLF</sequence>
<dbReference type="Pfam" id="PF07906">
    <property type="entry name" value="Toxin_15"/>
    <property type="match status" value="1"/>
</dbReference>
<accession>A0A376U9I7</accession>
<dbReference type="EMBL" id="UGCP01000002">
    <property type="protein sequence ID" value="STI85850.1"/>
    <property type="molecule type" value="Genomic_DNA"/>
</dbReference>
<dbReference type="Proteomes" id="UP000254079">
    <property type="component" value="Unassembled WGS sequence"/>
</dbReference>
<evidence type="ECO:0000313" key="4">
    <source>
        <dbReference type="Proteomes" id="UP000254079"/>
    </source>
</evidence>
<keyword evidence="1" id="KW-0472">Membrane</keyword>
<proteinExistence type="predicted"/>
<protein>
    <submittedName>
        <fullName evidence="3">Non-LEE-encoded type III secreted effector</fullName>
    </submittedName>
</protein>
<feature type="domain" description="ShET2 enterotoxin N-terminal" evidence="2">
    <location>
        <begin position="16"/>
        <end position="138"/>
    </location>
</feature>
<evidence type="ECO:0000313" key="3">
    <source>
        <dbReference type="EMBL" id="STI85850.1"/>
    </source>
</evidence>
<reference evidence="3 4" key="1">
    <citation type="submission" date="2018-06" db="EMBL/GenBank/DDBJ databases">
        <authorList>
            <consortium name="Pathogen Informatics"/>
            <person name="Doyle S."/>
        </authorList>
    </citation>
    <scope>NUCLEOTIDE SEQUENCE [LARGE SCALE GENOMIC DNA]</scope>
    <source>
        <strain evidence="3 4">NCTC8622</strain>
    </source>
</reference>
<keyword evidence="1" id="KW-0812">Transmembrane</keyword>
<organism evidence="3 4">
    <name type="scientific">Escherichia coli</name>
    <dbReference type="NCBI Taxonomy" id="562"/>
    <lineage>
        <taxon>Bacteria</taxon>
        <taxon>Pseudomonadati</taxon>
        <taxon>Pseudomonadota</taxon>
        <taxon>Gammaproteobacteria</taxon>
        <taxon>Enterobacterales</taxon>
        <taxon>Enterobacteriaceae</taxon>
        <taxon>Escherichia</taxon>
    </lineage>
</organism>
<gene>
    <name evidence="3" type="ORF">NCTC8622_04957</name>
</gene>
<dbReference type="AlphaFoldDB" id="A0A376U9I7"/>
<feature type="transmembrane region" description="Helical" evidence="1">
    <location>
        <begin position="179"/>
        <end position="200"/>
    </location>
</feature>
<evidence type="ECO:0000256" key="1">
    <source>
        <dbReference type="SAM" id="Phobius"/>
    </source>
</evidence>
<name>A0A376U9I7_ECOLX</name>